<proteinExistence type="inferred from homology"/>
<dbReference type="FunFam" id="1.10.472.10:FF:000179">
    <property type="entry name" value="Cyclin Q"/>
    <property type="match status" value="1"/>
</dbReference>
<dbReference type="Proteomes" id="UP000694393">
    <property type="component" value="Unplaced"/>
</dbReference>
<organism evidence="9 10">
    <name type="scientific">Pelusios castaneus</name>
    <name type="common">West African mud turtle</name>
    <dbReference type="NCBI Taxonomy" id="367368"/>
    <lineage>
        <taxon>Eukaryota</taxon>
        <taxon>Metazoa</taxon>
        <taxon>Chordata</taxon>
        <taxon>Craniata</taxon>
        <taxon>Vertebrata</taxon>
        <taxon>Euteleostomi</taxon>
        <taxon>Archelosauria</taxon>
        <taxon>Testudinata</taxon>
        <taxon>Testudines</taxon>
        <taxon>Pleurodira</taxon>
        <taxon>Pelomedusidae</taxon>
        <taxon>Pelusios</taxon>
    </lineage>
</organism>
<sequence>MERKAPTTWKWLWVHHDGAAFAVQSRLHPGTGHRGPSGGLSLKLVHGEGSRRRGLLTGWQCGTMEPDGASSDQTEPRSAENKTHFKVTRFIMEAGVKLGLRPIPVATACTIYHRFFQATVAPAPYDPYLVAMAALYLAGKVEEQHLRTRDIINVSHRYLHPQSEPLELDSHFWELRDSIVQCELLMLRVLGFRVSFQHPHKYLLHYLLSLKQWTNRHSWERTPVSAAAWALLQDSYHGGLCLRYLPQHVAVAVLHLALQCYGAEVPAHTEAERPWWEVFSEDLTKAQIDQIVLDLIQIYTLDAEIS</sequence>
<feature type="region of interest" description="Disordered" evidence="7">
    <location>
        <begin position="57"/>
        <end position="80"/>
    </location>
</feature>
<dbReference type="CDD" id="cd20535">
    <property type="entry name" value="CYCLIN_CCNM_CCNQ_rpt2"/>
    <property type="match status" value="1"/>
</dbReference>
<comment type="function">
    <text evidence="5">May be an activating cyclin for the cyclin-associated kinase CDK10.</text>
</comment>
<evidence type="ECO:0000259" key="8">
    <source>
        <dbReference type="SMART" id="SM00385"/>
    </source>
</evidence>
<evidence type="ECO:0000256" key="6">
    <source>
        <dbReference type="RuleBase" id="RU000383"/>
    </source>
</evidence>
<keyword evidence="10" id="KW-1185">Reference proteome</keyword>
<dbReference type="InterPro" id="IPR036915">
    <property type="entry name" value="Cyclin-like_sf"/>
</dbReference>
<dbReference type="InterPro" id="IPR013763">
    <property type="entry name" value="Cyclin-like_dom"/>
</dbReference>
<dbReference type="GO" id="GO:0016538">
    <property type="term" value="F:cyclin-dependent protein serine/threonine kinase regulator activity"/>
    <property type="evidence" value="ECO:0007669"/>
    <property type="project" value="InterPro"/>
</dbReference>
<dbReference type="GO" id="GO:0006357">
    <property type="term" value="P:regulation of transcription by RNA polymerase II"/>
    <property type="evidence" value="ECO:0007669"/>
    <property type="project" value="InterPro"/>
</dbReference>
<evidence type="ECO:0000313" key="10">
    <source>
        <dbReference type="Proteomes" id="UP000694393"/>
    </source>
</evidence>
<protein>
    <recommendedName>
        <fullName evidence="2">Cyclin-Q</fullName>
    </recommendedName>
    <alternativeName>
        <fullName evidence="4">Cyclin-related protein FAM58A</fullName>
    </alternativeName>
</protein>
<dbReference type="Pfam" id="PF00134">
    <property type="entry name" value="Cyclin_N"/>
    <property type="match status" value="1"/>
</dbReference>
<evidence type="ECO:0000256" key="3">
    <source>
        <dbReference type="ARBA" id="ARBA00023127"/>
    </source>
</evidence>
<dbReference type="Gene3D" id="1.10.472.10">
    <property type="entry name" value="Cyclin-like"/>
    <property type="match status" value="2"/>
</dbReference>
<evidence type="ECO:0000256" key="1">
    <source>
        <dbReference type="ARBA" id="ARBA00010390"/>
    </source>
</evidence>
<evidence type="ECO:0000313" key="9">
    <source>
        <dbReference type="Ensembl" id="ENSPCEP00000010794.1"/>
    </source>
</evidence>
<feature type="domain" description="Cyclin-like" evidence="8">
    <location>
        <begin position="89"/>
        <end position="188"/>
    </location>
</feature>
<dbReference type="InterPro" id="IPR006671">
    <property type="entry name" value="Cyclin_N"/>
</dbReference>
<dbReference type="FunFam" id="1.10.472.10:FF:000042">
    <property type="entry name" value="FAM58A isoform 1"/>
    <property type="match status" value="1"/>
</dbReference>
<dbReference type="CDD" id="cd20534">
    <property type="entry name" value="CYCLIN_CCNM_CCNQ_rpt1"/>
    <property type="match status" value="1"/>
</dbReference>
<dbReference type="InterPro" id="IPR043198">
    <property type="entry name" value="Cyclin/Ssn8"/>
</dbReference>
<keyword evidence="3 6" id="KW-0195">Cyclin</keyword>
<reference evidence="9" key="2">
    <citation type="submission" date="2025-09" db="UniProtKB">
        <authorList>
            <consortium name="Ensembl"/>
        </authorList>
    </citation>
    <scope>IDENTIFICATION</scope>
</reference>
<comment type="similarity">
    <text evidence="1">Belongs to the cyclin family. Cyclin-like FAM58 subfamily.</text>
</comment>
<reference evidence="9" key="1">
    <citation type="submission" date="2025-08" db="UniProtKB">
        <authorList>
            <consortium name="Ensembl"/>
        </authorList>
    </citation>
    <scope>IDENTIFICATION</scope>
</reference>
<dbReference type="Ensembl" id="ENSPCET00000011153.1">
    <property type="protein sequence ID" value="ENSPCEP00000010794.1"/>
    <property type="gene ID" value="ENSPCEG00000008554.1"/>
</dbReference>
<dbReference type="InterPro" id="IPR048055">
    <property type="entry name" value="Cyclin-Q_first_cyclin_box"/>
</dbReference>
<evidence type="ECO:0000256" key="4">
    <source>
        <dbReference type="ARBA" id="ARBA00032419"/>
    </source>
</evidence>
<dbReference type="AlphaFoldDB" id="A0A8C8VIL9"/>
<evidence type="ECO:0000256" key="2">
    <source>
        <dbReference type="ARBA" id="ARBA00019501"/>
    </source>
</evidence>
<accession>A0A8C8VIL9</accession>
<dbReference type="PANTHER" id="PTHR10026">
    <property type="entry name" value="CYCLIN"/>
    <property type="match status" value="1"/>
</dbReference>
<evidence type="ECO:0000256" key="7">
    <source>
        <dbReference type="SAM" id="MobiDB-lite"/>
    </source>
</evidence>
<dbReference type="SMART" id="SM00385">
    <property type="entry name" value="CYCLIN"/>
    <property type="match status" value="1"/>
</dbReference>
<name>A0A8C8VIL9_9SAUR</name>
<dbReference type="SUPFAM" id="SSF47954">
    <property type="entry name" value="Cyclin-like"/>
    <property type="match status" value="2"/>
</dbReference>
<dbReference type="InterPro" id="IPR048053">
    <property type="entry name" value="Cyclin-Q_second_cyclin_box"/>
</dbReference>
<evidence type="ECO:0000256" key="5">
    <source>
        <dbReference type="ARBA" id="ARBA00057521"/>
    </source>
</evidence>